<keyword evidence="3" id="KW-0804">Transcription</keyword>
<evidence type="ECO:0000256" key="1">
    <source>
        <dbReference type="ARBA" id="ARBA00023015"/>
    </source>
</evidence>
<dbReference type="InterPro" id="IPR011991">
    <property type="entry name" value="ArsR-like_HTH"/>
</dbReference>
<dbReference type="RefSeq" id="WP_161027587.1">
    <property type="nucleotide sequence ID" value="NZ_WWCJ01000019.1"/>
</dbReference>
<organism evidence="5 6">
    <name type="scientific">Pseudoduganella guangdongensis</name>
    <dbReference type="NCBI Taxonomy" id="2692179"/>
    <lineage>
        <taxon>Bacteria</taxon>
        <taxon>Pseudomonadati</taxon>
        <taxon>Pseudomonadota</taxon>
        <taxon>Betaproteobacteria</taxon>
        <taxon>Burkholderiales</taxon>
        <taxon>Oxalobacteraceae</taxon>
        <taxon>Telluria group</taxon>
        <taxon>Pseudoduganella</taxon>
    </lineage>
</organism>
<dbReference type="GO" id="GO:0003700">
    <property type="term" value="F:DNA-binding transcription factor activity"/>
    <property type="evidence" value="ECO:0007669"/>
    <property type="project" value="InterPro"/>
</dbReference>
<dbReference type="CDD" id="cd00090">
    <property type="entry name" value="HTH_ARSR"/>
    <property type="match status" value="1"/>
</dbReference>
<dbReference type="GO" id="GO:0003677">
    <property type="term" value="F:DNA binding"/>
    <property type="evidence" value="ECO:0007669"/>
    <property type="project" value="UniProtKB-KW"/>
</dbReference>
<keyword evidence="1" id="KW-0805">Transcription regulation</keyword>
<dbReference type="InterPro" id="IPR036388">
    <property type="entry name" value="WH-like_DNA-bd_sf"/>
</dbReference>
<accession>A0A6N9HLV0</accession>
<evidence type="ECO:0000259" key="4">
    <source>
        <dbReference type="PROSITE" id="PS50987"/>
    </source>
</evidence>
<dbReference type="AlphaFoldDB" id="A0A6N9HLV0"/>
<dbReference type="Gene3D" id="1.10.10.10">
    <property type="entry name" value="Winged helix-like DNA-binding domain superfamily/Winged helix DNA-binding domain"/>
    <property type="match status" value="1"/>
</dbReference>
<dbReference type="SUPFAM" id="SSF46785">
    <property type="entry name" value="Winged helix' DNA-binding domain"/>
    <property type="match status" value="1"/>
</dbReference>
<sequence length="102" mass="11513">MTNTIDIDAIHKALANPVRRQILSWLKEPDAYFSDQLHPLTFGVCASLIDKQAGLSQSTVSGHLAILQKAGLVTVQRVGQWNFFKRNEAVIQQFIEHERKTL</sequence>
<protein>
    <submittedName>
        <fullName evidence="5">Helix-turn-helix domain-containing protein</fullName>
    </submittedName>
</protein>
<dbReference type="PANTHER" id="PTHR33154:SF33">
    <property type="entry name" value="TRANSCRIPTIONAL REPRESSOR SDPR"/>
    <property type="match status" value="1"/>
</dbReference>
<proteinExistence type="predicted"/>
<dbReference type="Pfam" id="PF01022">
    <property type="entry name" value="HTH_5"/>
    <property type="match status" value="1"/>
</dbReference>
<dbReference type="InterPro" id="IPR051081">
    <property type="entry name" value="HTH_MetalResp_TranReg"/>
</dbReference>
<gene>
    <name evidence="5" type="ORF">GTP41_21270</name>
</gene>
<dbReference type="Proteomes" id="UP000448575">
    <property type="component" value="Unassembled WGS sequence"/>
</dbReference>
<dbReference type="InterPro" id="IPR001845">
    <property type="entry name" value="HTH_ArsR_DNA-bd_dom"/>
</dbReference>
<evidence type="ECO:0000313" key="5">
    <source>
        <dbReference type="EMBL" id="MYN04628.1"/>
    </source>
</evidence>
<name>A0A6N9HLV0_9BURK</name>
<evidence type="ECO:0000256" key="3">
    <source>
        <dbReference type="ARBA" id="ARBA00023163"/>
    </source>
</evidence>
<dbReference type="PROSITE" id="PS50987">
    <property type="entry name" value="HTH_ARSR_2"/>
    <property type="match status" value="1"/>
</dbReference>
<evidence type="ECO:0000256" key="2">
    <source>
        <dbReference type="ARBA" id="ARBA00023125"/>
    </source>
</evidence>
<keyword evidence="2" id="KW-0238">DNA-binding</keyword>
<feature type="domain" description="HTH arsR-type" evidence="4">
    <location>
        <begin position="1"/>
        <end position="102"/>
    </location>
</feature>
<comment type="caution">
    <text evidence="5">The sequence shown here is derived from an EMBL/GenBank/DDBJ whole genome shotgun (WGS) entry which is preliminary data.</text>
</comment>
<reference evidence="5 6" key="1">
    <citation type="submission" date="2019-12" db="EMBL/GenBank/DDBJ databases">
        <title>Novel species isolated from a subtropical stream in China.</title>
        <authorList>
            <person name="Lu H."/>
        </authorList>
    </citation>
    <scope>NUCLEOTIDE SEQUENCE [LARGE SCALE GENOMIC DNA]</scope>
    <source>
        <strain evidence="5 6">DS3</strain>
    </source>
</reference>
<dbReference type="PANTHER" id="PTHR33154">
    <property type="entry name" value="TRANSCRIPTIONAL REGULATOR, ARSR FAMILY"/>
    <property type="match status" value="1"/>
</dbReference>
<dbReference type="EMBL" id="WWCJ01000019">
    <property type="protein sequence ID" value="MYN04628.1"/>
    <property type="molecule type" value="Genomic_DNA"/>
</dbReference>
<evidence type="ECO:0000313" key="6">
    <source>
        <dbReference type="Proteomes" id="UP000448575"/>
    </source>
</evidence>
<dbReference type="InterPro" id="IPR036390">
    <property type="entry name" value="WH_DNA-bd_sf"/>
</dbReference>
<keyword evidence="6" id="KW-1185">Reference proteome</keyword>
<dbReference type="SMART" id="SM00418">
    <property type="entry name" value="HTH_ARSR"/>
    <property type="match status" value="1"/>
</dbReference>